<evidence type="ECO:0000259" key="1">
    <source>
        <dbReference type="Pfam" id="PF06223"/>
    </source>
</evidence>
<dbReference type="Pfam" id="PF06223">
    <property type="entry name" value="Phage_tail_T"/>
    <property type="match status" value="1"/>
</dbReference>
<gene>
    <name evidence="2" type="ORF">MN210_10950</name>
</gene>
<dbReference type="RefSeq" id="WP_241878267.1">
    <property type="nucleotide sequence ID" value="NZ_CP093310.2"/>
</dbReference>
<sequence>MGKTVAELLDTLSIRELKEWQVFDRLDPIGGHRGDLQAAMIALMQSSNPDAKLTDFLVVDPNPMTDEQREVYEEQMLMIELQQSAQRTISMFEQLDSKNRH</sequence>
<protein>
    <submittedName>
        <fullName evidence="2">Phage tail protein</fullName>
    </submittedName>
</protein>
<accession>A0AAT9PBE0</accession>
<dbReference type="KEGG" id="prae:MN210_10950"/>
<dbReference type="InterPro" id="IPR009350">
    <property type="entry name" value="Phage_tail_T"/>
</dbReference>
<evidence type="ECO:0000313" key="3">
    <source>
        <dbReference type="Proteomes" id="UP000829560"/>
    </source>
</evidence>
<organism evidence="2 3">
    <name type="scientific">Psychrobacter raelei</name>
    <dbReference type="NCBI Taxonomy" id="2565531"/>
    <lineage>
        <taxon>Bacteria</taxon>
        <taxon>Pseudomonadati</taxon>
        <taxon>Pseudomonadota</taxon>
        <taxon>Gammaproteobacteria</taxon>
        <taxon>Moraxellales</taxon>
        <taxon>Moraxellaceae</taxon>
        <taxon>Psychrobacter</taxon>
    </lineage>
</organism>
<keyword evidence="3" id="KW-1185">Reference proteome</keyword>
<reference evidence="2" key="1">
    <citation type="submission" date="2024-03" db="EMBL/GenBank/DDBJ databases">
        <title>Psychrobacter raelis sp. nov. isolated from a dog with peritonitis.</title>
        <authorList>
            <person name="Schiavone A."/>
            <person name="Manzulli V."/>
            <person name="Camarda A."/>
            <person name="Cafiero M.A."/>
            <person name="Vasco I."/>
            <person name="Marino L."/>
            <person name="Pennuzzi G."/>
            <person name="Serrecchia L."/>
            <person name="Galante D."/>
            <person name="Pugliese N."/>
        </authorList>
    </citation>
    <scope>NUCLEOTIDE SEQUENCE</scope>
    <source>
        <strain evidence="2">PraFG1</strain>
    </source>
</reference>
<proteinExistence type="predicted"/>
<evidence type="ECO:0000313" key="2">
    <source>
        <dbReference type="EMBL" id="UNK04719.1"/>
    </source>
</evidence>
<feature type="domain" description="Minor tail T" evidence="1">
    <location>
        <begin position="13"/>
        <end position="75"/>
    </location>
</feature>
<dbReference type="AlphaFoldDB" id="A0AAT9PBE0"/>
<dbReference type="EMBL" id="CP093310">
    <property type="protein sequence ID" value="UNK04719.1"/>
    <property type="molecule type" value="Genomic_DNA"/>
</dbReference>
<name>A0AAT9PBE0_9GAMM</name>
<dbReference type="Proteomes" id="UP000829560">
    <property type="component" value="Chromosome"/>
</dbReference>